<evidence type="ECO:0000256" key="2">
    <source>
        <dbReference type="SAM" id="Phobius"/>
    </source>
</evidence>
<comment type="caution">
    <text evidence="3">The sequence shown here is derived from an EMBL/GenBank/DDBJ whole genome shotgun (WGS) entry which is preliminary data.</text>
</comment>
<evidence type="ECO:0000256" key="1">
    <source>
        <dbReference type="SAM" id="MobiDB-lite"/>
    </source>
</evidence>
<keyword evidence="2" id="KW-0472">Membrane</keyword>
<proteinExistence type="predicted"/>
<reference evidence="3 4" key="1">
    <citation type="submission" date="2012-12" db="EMBL/GenBank/DDBJ databases">
        <title>The Genome Sequence of Bacillus cereus VD184.</title>
        <authorList>
            <consortium name="The Broad Institute Genome Sequencing Platform"/>
            <consortium name="The Broad Institute Genome Sequencing Center for Infectious Disease"/>
            <person name="Feldgarden M."/>
            <person name="Van der Auwera G.A."/>
            <person name="Mahillon J."/>
            <person name="Duprez V."/>
            <person name="Timmery S."/>
            <person name="Mattelet C."/>
            <person name="Dierick K."/>
            <person name="Sun M."/>
            <person name="Yu Z."/>
            <person name="Zhu L."/>
            <person name="Hu X."/>
            <person name="Shank E.B."/>
            <person name="Swiecicka I."/>
            <person name="Hansen B.M."/>
            <person name="Andrup L."/>
            <person name="Walker B."/>
            <person name="Young S.K."/>
            <person name="Zeng Q."/>
            <person name="Gargeya S."/>
            <person name="Fitzgerald M."/>
            <person name="Haas B."/>
            <person name="Abouelleil A."/>
            <person name="Alvarado L."/>
            <person name="Arachchi H.M."/>
            <person name="Berlin A.M."/>
            <person name="Chapman S.B."/>
            <person name="Dewar J."/>
            <person name="Goldberg J."/>
            <person name="Griggs A."/>
            <person name="Gujja S."/>
            <person name="Hansen M."/>
            <person name="Howarth C."/>
            <person name="Imamovic A."/>
            <person name="Larimer J."/>
            <person name="McCowan C."/>
            <person name="Murphy C."/>
            <person name="Neiman D."/>
            <person name="Pearson M."/>
            <person name="Priest M."/>
            <person name="Roberts A."/>
            <person name="Saif S."/>
            <person name="Shea T."/>
            <person name="Sisk P."/>
            <person name="Sykes S."/>
            <person name="Wortman J."/>
            <person name="Nusbaum C."/>
            <person name="Birren B."/>
        </authorList>
    </citation>
    <scope>NUCLEOTIDE SEQUENCE [LARGE SCALE GENOMIC DNA]</scope>
    <source>
        <strain evidence="3 4">VD184</strain>
    </source>
</reference>
<dbReference type="AlphaFoldDB" id="A0A9W5R0I0"/>
<evidence type="ECO:0000313" key="3">
    <source>
        <dbReference type="EMBL" id="EOQ01059.1"/>
    </source>
</evidence>
<evidence type="ECO:0000313" key="4">
    <source>
        <dbReference type="Proteomes" id="UP000014028"/>
    </source>
</evidence>
<keyword evidence="2" id="KW-1133">Transmembrane helix</keyword>
<gene>
    <name evidence="3" type="ORF">IKC_06567</name>
</gene>
<dbReference type="EMBL" id="AHFK01000112">
    <property type="protein sequence ID" value="EOQ01059.1"/>
    <property type="molecule type" value="Genomic_DNA"/>
</dbReference>
<keyword evidence="2" id="KW-0812">Transmembrane</keyword>
<protein>
    <submittedName>
        <fullName evidence="3">Uncharacterized protein</fullName>
    </submittedName>
</protein>
<dbReference type="Proteomes" id="UP000014028">
    <property type="component" value="Unassembled WGS sequence"/>
</dbReference>
<organism evidence="3 4">
    <name type="scientific">Bacillus cereus VD184</name>
    <dbReference type="NCBI Taxonomy" id="1053242"/>
    <lineage>
        <taxon>Bacteria</taxon>
        <taxon>Bacillati</taxon>
        <taxon>Bacillota</taxon>
        <taxon>Bacilli</taxon>
        <taxon>Bacillales</taxon>
        <taxon>Bacillaceae</taxon>
        <taxon>Bacillus</taxon>
        <taxon>Bacillus cereus group</taxon>
    </lineage>
</organism>
<sequence length="204" mass="22678">MAEFQQLDPPSHGGGGGKHKIKFDKKQKMLLLGGGVAVLLVALVVSKGRSQSGSTQDAVEEELKDYVTNYPTLGPQNAIVQDQMNVLVGRQEEILESLLEQSGKKDPKELTQIYLTFDNSDEALKRQQYLINQGVSTTYVKKQFIENGWAGSKDYYVVSGYGKDRQEMADIVRKGVQDKQWGGMEVGKVRTQDAPNYGSHSRSY</sequence>
<name>A0A9W5R0I0_BACCE</name>
<accession>A0A9W5R0I0</accession>
<feature type="region of interest" description="Disordered" evidence="1">
    <location>
        <begin position="1"/>
        <end position="20"/>
    </location>
</feature>
<feature type="transmembrane region" description="Helical" evidence="2">
    <location>
        <begin position="29"/>
        <end position="46"/>
    </location>
</feature>